<dbReference type="Pfam" id="PF24571">
    <property type="entry name" value="HEAT_SCC3-SA"/>
    <property type="match status" value="1"/>
</dbReference>
<dbReference type="GO" id="GO:0008278">
    <property type="term" value="C:cohesin complex"/>
    <property type="evidence" value="ECO:0007669"/>
    <property type="project" value="TreeGrafter"/>
</dbReference>
<organism evidence="3 4">
    <name type="scientific">Cordyceps militaris (strain CM01)</name>
    <name type="common">Caterpillar fungus</name>
    <dbReference type="NCBI Taxonomy" id="983644"/>
    <lineage>
        <taxon>Eukaryota</taxon>
        <taxon>Fungi</taxon>
        <taxon>Dikarya</taxon>
        <taxon>Ascomycota</taxon>
        <taxon>Pezizomycotina</taxon>
        <taxon>Sordariomycetes</taxon>
        <taxon>Hypocreomycetidae</taxon>
        <taxon>Hypocreales</taxon>
        <taxon>Cordycipitaceae</taxon>
        <taxon>Cordyceps</taxon>
    </lineage>
</organism>
<feature type="compositionally biased region" description="Acidic residues" evidence="1">
    <location>
        <begin position="1116"/>
        <end position="1128"/>
    </location>
</feature>
<gene>
    <name evidence="3" type="ORF">CCM_05602</name>
</gene>
<dbReference type="InterPro" id="IPR056396">
    <property type="entry name" value="HEAT_SCC3-SA"/>
</dbReference>
<feature type="region of interest" description="Disordered" evidence="1">
    <location>
        <begin position="646"/>
        <end position="667"/>
    </location>
</feature>
<dbReference type="InterPro" id="IPR020839">
    <property type="entry name" value="SCD"/>
</dbReference>
<dbReference type="EMBL" id="JH126402">
    <property type="protein sequence ID" value="EGX91444.1"/>
    <property type="molecule type" value="Genomic_DNA"/>
</dbReference>
<evidence type="ECO:0000313" key="4">
    <source>
        <dbReference type="Proteomes" id="UP000001610"/>
    </source>
</evidence>
<dbReference type="InterPro" id="IPR013721">
    <property type="entry name" value="STAG"/>
</dbReference>
<feature type="region of interest" description="Disordered" evidence="1">
    <location>
        <begin position="1095"/>
        <end position="1168"/>
    </location>
</feature>
<feature type="compositionally biased region" description="Acidic residues" evidence="1">
    <location>
        <begin position="48"/>
        <end position="70"/>
    </location>
</feature>
<dbReference type="STRING" id="983644.G3JKK5"/>
<feature type="compositionally biased region" description="Basic and acidic residues" evidence="1">
    <location>
        <begin position="1154"/>
        <end position="1168"/>
    </location>
</feature>
<evidence type="ECO:0000256" key="1">
    <source>
        <dbReference type="SAM" id="MobiDB-lite"/>
    </source>
</evidence>
<dbReference type="InterPro" id="IPR011989">
    <property type="entry name" value="ARM-like"/>
</dbReference>
<dbReference type="InterPro" id="IPR016024">
    <property type="entry name" value="ARM-type_fold"/>
</dbReference>
<dbReference type="GO" id="GO:0000785">
    <property type="term" value="C:chromatin"/>
    <property type="evidence" value="ECO:0007669"/>
    <property type="project" value="TreeGrafter"/>
</dbReference>
<accession>G3JKK5</accession>
<dbReference type="InterPro" id="IPR039662">
    <property type="entry name" value="Cohesin_Scc3/SA"/>
</dbReference>
<feature type="region of interest" description="Disordered" evidence="1">
    <location>
        <begin position="986"/>
        <end position="1027"/>
    </location>
</feature>
<protein>
    <submittedName>
        <fullName evidence="3">Nuclear cohesin complex subunit (Psc3), putative</fullName>
    </submittedName>
</protein>
<feature type="domain" description="SCD" evidence="2">
    <location>
        <begin position="353"/>
        <end position="436"/>
    </location>
</feature>
<dbReference type="PANTHER" id="PTHR11199:SF0">
    <property type="entry name" value="LD34181P-RELATED"/>
    <property type="match status" value="1"/>
</dbReference>
<dbReference type="GO" id="GO:0007062">
    <property type="term" value="P:sister chromatid cohesion"/>
    <property type="evidence" value="ECO:0007669"/>
    <property type="project" value="UniProtKB-ARBA"/>
</dbReference>
<dbReference type="HOGENOM" id="CLU_003254_0_0_1"/>
<dbReference type="AlphaFoldDB" id="G3JKK5"/>
<feature type="compositionally biased region" description="Acidic residues" evidence="1">
    <location>
        <begin position="1142"/>
        <end position="1153"/>
    </location>
</feature>
<dbReference type="OMA" id="FVANVQD"/>
<dbReference type="Gene3D" id="1.25.10.10">
    <property type="entry name" value="Leucine-rich Repeat Variant"/>
    <property type="match status" value="1"/>
</dbReference>
<dbReference type="GO" id="GO:0005634">
    <property type="term" value="C:nucleus"/>
    <property type="evidence" value="ECO:0007669"/>
    <property type="project" value="TreeGrafter"/>
</dbReference>
<dbReference type="Pfam" id="PF08514">
    <property type="entry name" value="STAG"/>
    <property type="match status" value="1"/>
</dbReference>
<evidence type="ECO:0000313" key="3">
    <source>
        <dbReference type="EMBL" id="EGX91444.1"/>
    </source>
</evidence>
<dbReference type="KEGG" id="cmt:CCM_05602"/>
<dbReference type="eggNOG" id="KOG2011">
    <property type="taxonomic scope" value="Eukaryota"/>
</dbReference>
<feature type="compositionally biased region" description="Basic and acidic residues" evidence="1">
    <location>
        <begin position="653"/>
        <end position="667"/>
    </location>
</feature>
<evidence type="ECO:0000259" key="2">
    <source>
        <dbReference type="PROSITE" id="PS51425"/>
    </source>
</evidence>
<feature type="compositionally biased region" description="Low complexity" evidence="1">
    <location>
        <begin position="1096"/>
        <end position="1105"/>
    </location>
</feature>
<name>G3JKK5_CORMM</name>
<dbReference type="InParanoid" id="G3JKK5"/>
<dbReference type="Proteomes" id="UP000001610">
    <property type="component" value="Unassembled WGS sequence"/>
</dbReference>
<feature type="compositionally biased region" description="Basic and acidic residues" evidence="1">
    <location>
        <begin position="1129"/>
        <end position="1141"/>
    </location>
</feature>
<dbReference type="PROSITE" id="PS51425">
    <property type="entry name" value="SCD"/>
    <property type="match status" value="1"/>
</dbReference>
<dbReference type="VEuPathDB" id="FungiDB:CCM_05602"/>
<dbReference type="Pfam" id="PF21581">
    <property type="entry name" value="SCD"/>
    <property type="match status" value="1"/>
</dbReference>
<feature type="compositionally biased region" description="Acidic residues" evidence="1">
    <location>
        <begin position="995"/>
        <end position="1018"/>
    </location>
</feature>
<dbReference type="OrthoDB" id="498590at2759"/>
<feature type="region of interest" description="Disordered" evidence="1">
    <location>
        <begin position="1"/>
        <end position="115"/>
    </location>
</feature>
<reference evidence="3 4" key="1">
    <citation type="journal article" date="2011" name="Genome Biol.">
        <title>Genome sequence of the insect pathogenic fungus Cordyceps militaris, a valued traditional Chinese medicine.</title>
        <authorList>
            <person name="Zheng P."/>
            <person name="Xia Y."/>
            <person name="Xiao G."/>
            <person name="Xiong C."/>
            <person name="Hu X."/>
            <person name="Zhang S."/>
            <person name="Zheng H."/>
            <person name="Huang Y."/>
            <person name="Zhou Y."/>
            <person name="Wang S."/>
            <person name="Zhao G.P."/>
            <person name="Liu X."/>
            <person name="St Leger R.J."/>
            <person name="Wang C."/>
        </authorList>
    </citation>
    <scope>NUCLEOTIDE SEQUENCE [LARGE SCALE GENOMIC DNA]</scope>
    <source>
        <strain evidence="3 4">CM01</strain>
    </source>
</reference>
<feature type="compositionally biased region" description="Basic residues" evidence="1">
    <location>
        <begin position="75"/>
        <end position="95"/>
    </location>
</feature>
<keyword evidence="4" id="KW-1185">Reference proteome</keyword>
<sequence length="1168" mass="130073">MDNDIVASSQDDDAPRRSGRVVKIPEKWEPEPSAQMASAKRKRGGEGGEGDDGLDSDEDDSAEDEDDGDDDHPAPRARRAGGASRPKKPSLKKPKINGAGGGHTARIPSRPKKTVRIEAGTKGTGLFGTPPHTPRALSRRLTRSIVDIFGSGEPSQTVAHQWLERYKADSAAALSDLVNCILQCAGCDLEVTPDDIRDPENIPNRLLDLQSIYQEQNIIEYPLISRAKGTRSFRDLLVTFFQALVALLHDTDIMYQDGELMENLHAWLASMSSSSLRPFRHTATTIALAAQTGLVDVAGTLDRRIANIEQQLQAAKRGKNKSKTVEVQRNLEEANSHRSLCSEGIQSYFDTVFVHRYRDVDPKIRTECVEAIGSWIWDLPTVFMEPGYLRYLGWMLSDVNAPTRLEVLRQLWKVFKRSAQQLIHFIDRFRPRLIEIATLDTEISVRVAAISVIDTLRAAALLEPSEIDAIGRLIFDNEIRIRKAVVNFFGACIEDVKEGKVEELGGQDALDEVDGGDEDDFESPRKEWLDIKCLAETLAIYNAQVDETQQSTGFLGTEVSLDLLESVVPETRITLAAQALYEKIPEIKSWEILAGYLLFDHSTSTKSRGKAKGKSASPEAAFKKAVAPLTEEESILLEVLSSGIRSSLTHSGGDVDRSRRRGNREAADAQEDIAVELASIIPKLLNKFGAEPETAAIVLRLEHNLDLDVFQQLRQDSSKYERLLDEISTQFIRHDDKRVLSEAAAALLHARQYDELEELTDSKLSVLWDNVIEALRNFSETCELSVRGNLAVAPLRQLSTLVMKISKLASISDCVDILDAESRSQNADSSAIQTLINIVHRGKYEPQEDEVDDLEDEVVTLAIKACQFYFMWRIRALSKRLAAGTGIADNELDALSVLRQSYRRHLIETFSSRAAIDQLRLFSTGSLCDLHLSFATLRPRITALRNSADPAHADKFKVIIQEIEPGLIPELTAIFDGAEKQFAKRSKKDKALNEPAEDEDPLSDEEDEDDEDDGDAELTPDQRHANELRAEKSLCELTAKYVLAISGRLIDDRGGLVDKLRRRLLRNQTKLGHNFKEVVAFLDEDKMARAAKKAAPRPVAAAKPPVENEATTAAQDLEDMFEDEAEPEEGSRDDLRRKGLLEDDPLEDDDDDNQGQHEGRFEDDILGD</sequence>
<dbReference type="RefSeq" id="XP_006670809.1">
    <property type="nucleotide sequence ID" value="XM_006670746.1"/>
</dbReference>
<dbReference type="SUPFAM" id="SSF48371">
    <property type="entry name" value="ARM repeat"/>
    <property type="match status" value="1"/>
</dbReference>
<dbReference type="PANTHER" id="PTHR11199">
    <property type="entry name" value="STROMAL ANTIGEN"/>
    <property type="match status" value="1"/>
</dbReference>
<proteinExistence type="predicted"/>
<dbReference type="GO" id="GO:0003682">
    <property type="term" value="F:chromatin binding"/>
    <property type="evidence" value="ECO:0007669"/>
    <property type="project" value="TreeGrafter"/>
</dbReference>
<dbReference type="GeneID" id="18167620"/>